<dbReference type="EMBL" id="PGOL01001705">
    <property type="protein sequence ID" value="PKI55383.1"/>
    <property type="molecule type" value="Genomic_DNA"/>
</dbReference>
<comment type="caution">
    <text evidence="1">The sequence shown here is derived from an EMBL/GenBank/DDBJ whole genome shotgun (WGS) entry which is preliminary data.</text>
</comment>
<dbReference type="Proteomes" id="UP000233551">
    <property type="component" value="Unassembled WGS sequence"/>
</dbReference>
<accession>A0A2I0JHA8</accession>
<protein>
    <submittedName>
        <fullName evidence="1">Uncharacterized protein</fullName>
    </submittedName>
</protein>
<evidence type="ECO:0000313" key="2">
    <source>
        <dbReference type="Proteomes" id="UP000233551"/>
    </source>
</evidence>
<sequence>MNFRINDIRAQYNDPGNPMLAHTRMHGLTPRPTRAQGRARSHQSACRIEKGARTLIKGNGVGPA</sequence>
<reference evidence="1 2" key="1">
    <citation type="submission" date="2017-11" db="EMBL/GenBank/DDBJ databases">
        <title>De-novo sequencing of pomegranate (Punica granatum L.) genome.</title>
        <authorList>
            <person name="Akparov Z."/>
            <person name="Amiraslanov A."/>
            <person name="Hajiyeva S."/>
            <person name="Abbasov M."/>
            <person name="Kaur K."/>
            <person name="Hamwieh A."/>
            <person name="Solovyev V."/>
            <person name="Salamov A."/>
            <person name="Braich B."/>
            <person name="Kosarev P."/>
            <person name="Mahmoud A."/>
            <person name="Hajiyev E."/>
            <person name="Babayeva S."/>
            <person name="Izzatullayeva V."/>
            <person name="Mammadov A."/>
            <person name="Mammadov A."/>
            <person name="Sharifova S."/>
            <person name="Ojaghi J."/>
            <person name="Eynullazada K."/>
            <person name="Bayramov B."/>
            <person name="Abdulazimova A."/>
            <person name="Shahmuradov I."/>
        </authorList>
    </citation>
    <scope>NUCLEOTIDE SEQUENCE [LARGE SCALE GENOMIC DNA]</scope>
    <source>
        <strain evidence="2">cv. AG2017</strain>
        <tissue evidence="1">Leaf</tissue>
    </source>
</reference>
<proteinExistence type="predicted"/>
<gene>
    <name evidence="1" type="ORF">CRG98_024234</name>
</gene>
<evidence type="ECO:0000313" key="1">
    <source>
        <dbReference type="EMBL" id="PKI55383.1"/>
    </source>
</evidence>
<dbReference type="AlphaFoldDB" id="A0A2I0JHA8"/>
<organism evidence="1 2">
    <name type="scientific">Punica granatum</name>
    <name type="common">Pomegranate</name>
    <dbReference type="NCBI Taxonomy" id="22663"/>
    <lineage>
        <taxon>Eukaryota</taxon>
        <taxon>Viridiplantae</taxon>
        <taxon>Streptophyta</taxon>
        <taxon>Embryophyta</taxon>
        <taxon>Tracheophyta</taxon>
        <taxon>Spermatophyta</taxon>
        <taxon>Magnoliopsida</taxon>
        <taxon>eudicotyledons</taxon>
        <taxon>Gunneridae</taxon>
        <taxon>Pentapetalae</taxon>
        <taxon>rosids</taxon>
        <taxon>malvids</taxon>
        <taxon>Myrtales</taxon>
        <taxon>Lythraceae</taxon>
        <taxon>Punica</taxon>
    </lineage>
</organism>
<keyword evidence="2" id="KW-1185">Reference proteome</keyword>
<name>A0A2I0JHA8_PUNGR</name>